<evidence type="ECO:0000313" key="3">
    <source>
        <dbReference type="EMBL" id="MCF2530827.1"/>
    </source>
</evidence>
<sequence length="246" mass="27539">MSKVMTFLAFVVAVVGTILYFTTDLSLAQLLAFGAGALFLLWQVVLLTVPWSLYYQARAVIHEIHLAREQGVEVPEKREAEAAALARRLKWAAIAAHVVSAGVVAVITLVSGEEIGYYFSGFYLLSTAFRPAQAYFAYLRRHLLGMLNDVKYPHENIAEVRGRLDAAEAEIAALRLQQEEQREADAELRRLIEAVEVSTTARDNRLDSQLDAMGRKFEDTVNRLTDNQEVIAGIKAFLRLIRTDQV</sequence>
<keyword evidence="2" id="KW-0812">Transmembrane</keyword>
<comment type="caution">
    <text evidence="3">The sequence shown here is derived from an EMBL/GenBank/DDBJ whole genome shotgun (WGS) entry which is preliminary data.</text>
</comment>
<feature type="transmembrane region" description="Helical" evidence="2">
    <location>
        <begin position="7"/>
        <end position="23"/>
    </location>
</feature>
<feature type="transmembrane region" description="Helical" evidence="2">
    <location>
        <begin position="117"/>
        <end position="138"/>
    </location>
</feature>
<dbReference type="EMBL" id="JAKFHA010000018">
    <property type="protein sequence ID" value="MCF2530827.1"/>
    <property type="molecule type" value="Genomic_DNA"/>
</dbReference>
<keyword evidence="4" id="KW-1185">Reference proteome</keyword>
<feature type="transmembrane region" description="Helical" evidence="2">
    <location>
        <begin position="91"/>
        <end position="111"/>
    </location>
</feature>
<dbReference type="Proteomes" id="UP001165378">
    <property type="component" value="Unassembled WGS sequence"/>
</dbReference>
<reference evidence="3" key="1">
    <citation type="submission" date="2022-01" db="EMBL/GenBank/DDBJ databases">
        <title>Genome-Based Taxonomic Classification of the Phylum Actinobacteria.</title>
        <authorList>
            <person name="Gao Y."/>
        </authorList>
    </citation>
    <scope>NUCLEOTIDE SEQUENCE</scope>
    <source>
        <strain evidence="3">KLBMP 8922</strain>
    </source>
</reference>
<dbReference type="AlphaFoldDB" id="A0AA41Q420"/>
<keyword evidence="2" id="KW-1133">Transmembrane helix</keyword>
<protein>
    <submittedName>
        <fullName evidence="3">Uncharacterized protein</fullName>
    </submittedName>
</protein>
<keyword evidence="1" id="KW-0175">Coiled coil</keyword>
<keyword evidence="2" id="KW-0472">Membrane</keyword>
<dbReference type="RefSeq" id="WP_235055482.1">
    <property type="nucleotide sequence ID" value="NZ_JAKFHA010000018.1"/>
</dbReference>
<feature type="coiled-coil region" evidence="1">
    <location>
        <begin position="157"/>
        <end position="194"/>
    </location>
</feature>
<organism evidence="3 4">
    <name type="scientific">Yinghuangia soli</name>
    <dbReference type="NCBI Taxonomy" id="2908204"/>
    <lineage>
        <taxon>Bacteria</taxon>
        <taxon>Bacillati</taxon>
        <taxon>Actinomycetota</taxon>
        <taxon>Actinomycetes</taxon>
        <taxon>Kitasatosporales</taxon>
        <taxon>Streptomycetaceae</taxon>
        <taxon>Yinghuangia</taxon>
    </lineage>
</organism>
<evidence type="ECO:0000256" key="1">
    <source>
        <dbReference type="SAM" id="Coils"/>
    </source>
</evidence>
<feature type="transmembrane region" description="Helical" evidence="2">
    <location>
        <begin position="29"/>
        <end position="49"/>
    </location>
</feature>
<gene>
    <name evidence="3" type="ORF">LZ495_26930</name>
</gene>
<accession>A0AA41Q420</accession>
<proteinExistence type="predicted"/>
<name>A0AA41Q420_9ACTN</name>
<evidence type="ECO:0000256" key="2">
    <source>
        <dbReference type="SAM" id="Phobius"/>
    </source>
</evidence>
<evidence type="ECO:0000313" key="4">
    <source>
        <dbReference type="Proteomes" id="UP001165378"/>
    </source>
</evidence>